<evidence type="ECO:0000256" key="3">
    <source>
        <dbReference type="ARBA" id="ARBA00022448"/>
    </source>
</evidence>
<dbReference type="InterPro" id="IPR038377">
    <property type="entry name" value="Na/Glc_symporter_sf"/>
</dbReference>
<feature type="transmembrane region" description="Helical" evidence="12">
    <location>
        <begin position="12"/>
        <end position="29"/>
    </location>
</feature>
<organism evidence="13">
    <name type="scientific">hydrothermal vent metagenome</name>
    <dbReference type="NCBI Taxonomy" id="652676"/>
    <lineage>
        <taxon>unclassified sequences</taxon>
        <taxon>metagenomes</taxon>
        <taxon>ecological metagenomes</taxon>
    </lineage>
</organism>
<feature type="transmembrane region" description="Helical" evidence="12">
    <location>
        <begin position="476"/>
        <end position="497"/>
    </location>
</feature>
<dbReference type="GO" id="GO:0005886">
    <property type="term" value="C:plasma membrane"/>
    <property type="evidence" value="ECO:0007669"/>
    <property type="project" value="UniProtKB-SubCell"/>
</dbReference>
<keyword evidence="9" id="KW-0406">Ion transport</keyword>
<keyword evidence="7 12" id="KW-1133">Transmembrane helix</keyword>
<evidence type="ECO:0000256" key="7">
    <source>
        <dbReference type="ARBA" id="ARBA00022989"/>
    </source>
</evidence>
<dbReference type="InterPro" id="IPR001734">
    <property type="entry name" value="Na/solute_symporter"/>
</dbReference>
<reference evidence="13" key="1">
    <citation type="submission" date="2015-10" db="EMBL/GenBank/DDBJ databases">
        <authorList>
            <person name="Gilbert D.G."/>
        </authorList>
    </citation>
    <scope>NUCLEOTIDE SEQUENCE</scope>
</reference>
<feature type="transmembrane region" description="Helical" evidence="12">
    <location>
        <begin position="381"/>
        <end position="400"/>
    </location>
</feature>
<dbReference type="PROSITE" id="PS50283">
    <property type="entry name" value="NA_SOLUT_SYMP_3"/>
    <property type="match status" value="1"/>
</dbReference>
<protein>
    <submittedName>
        <fullName evidence="13">Predicted sialic acid transporter</fullName>
    </submittedName>
</protein>
<feature type="transmembrane region" description="Helical" evidence="12">
    <location>
        <begin position="438"/>
        <end position="456"/>
    </location>
</feature>
<dbReference type="Gene3D" id="1.20.1730.10">
    <property type="entry name" value="Sodium/glucose cotransporter"/>
    <property type="match status" value="1"/>
</dbReference>
<evidence type="ECO:0000256" key="4">
    <source>
        <dbReference type="ARBA" id="ARBA00022475"/>
    </source>
</evidence>
<evidence type="ECO:0000256" key="8">
    <source>
        <dbReference type="ARBA" id="ARBA00023053"/>
    </source>
</evidence>
<evidence type="ECO:0000256" key="5">
    <source>
        <dbReference type="ARBA" id="ARBA00022692"/>
    </source>
</evidence>
<dbReference type="CDD" id="cd10322">
    <property type="entry name" value="SLC5sbd"/>
    <property type="match status" value="1"/>
</dbReference>
<evidence type="ECO:0000256" key="12">
    <source>
        <dbReference type="SAM" id="Phobius"/>
    </source>
</evidence>
<dbReference type="PANTHER" id="PTHR48086:SF3">
    <property type="entry name" value="SODIUM_PROLINE SYMPORTER"/>
    <property type="match status" value="1"/>
</dbReference>
<evidence type="ECO:0000256" key="2">
    <source>
        <dbReference type="ARBA" id="ARBA00006434"/>
    </source>
</evidence>
<feature type="transmembrane region" description="Helical" evidence="12">
    <location>
        <begin position="122"/>
        <end position="144"/>
    </location>
</feature>
<sequence>MDIAVGTTLDRYVILAYFAIVMGFGAYFGKYSKTTSDYFFGGRRFAWWLITISIVATGVGSHSFVKYSTKAYQYGLSSTMAYMNDWFFIPLFMFGWLPIIYYTKVRSIPEYFERRFNRSARYLATMMILLYMIGYIAIQFLTLATALYRIYGIPLMMTVILIAIATTLYMHFGGQTSVIFTDLFQGFILIFAGLLLFFLGIQYLGDHTAFSGLQAFWMNLSPQEKLPLAHFNHPPDFNFVGIFWQDGIAGSVGFLFLNQGLIMRFMAAKSVNEGRKAAAFNVLFILPISAIVVSNAGWIGRAISTALPGVLPDGLAANDVFVAVTNVVSAPGVFGFIIAALCAALMSTADTLVNASSAIIVNDIYRPLAKKVKSEKGELELARWTSIAVKVIAVILVPFFNSFDSIYEAHGWFHSTFTPPLVVGVFLGIFWKRFTTPAVIATFVVGAFLMILGQFIPELVSPFSHGIELRPGRGYTYIGALYNIVVCAGVGVIVTLFTKPDSSEKLYGLTIFDVHKLKSIFKGSPVNEEKGKDALVIWKVKDTENNVIRFSKSDMDLMKAKPGDLVYIQDSRWWLGGLKSVHSTFGEPHDEDGVAYINSMHLDHGQFVEAYQLKAEKEM</sequence>
<keyword evidence="10 12" id="KW-0472">Membrane</keyword>
<feature type="transmembrane region" description="Helical" evidence="12">
    <location>
        <begin position="150"/>
        <end position="171"/>
    </location>
</feature>
<evidence type="ECO:0000256" key="9">
    <source>
        <dbReference type="ARBA" id="ARBA00023065"/>
    </source>
</evidence>
<dbReference type="GO" id="GO:0015293">
    <property type="term" value="F:symporter activity"/>
    <property type="evidence" value="ECO:0007669"/>
    <property type="project" value="UniProtKB-KW"/>
</dbReference>
<dbReference type="GO" id="GO:0006814">
    <property type="term" value="P:sodium ion transport"/>
    <property type="evidence" value="ECO:0007669"/>
    <property type="project" value="UniProtKB-KW"/>
</dbReference>
<keyword evidence="11" id="KW-0739">Sodium transport</keyword>
<feature type="transmembrane region" description="Helical" evidence="12">
    <location>
        <begin position="85"/>
        <end position="102"/>
    </location>
</feature>
<evidence type="ECO:0000313" key="13">
    <source>
        <dbReference type="EMBL" id="CUV08320.1"/>
    </source>
</evidence>
<feature type="transmembrane region" description="Helical" evidence="12">
    <location>
        <begin position="412"/>
        <end position="431"/>
    </location>
</feature>
<accession>A0A160VD16</accession>
<feature type="transmembrane region" description="Helical" evidence="12">
    <location>
        <begin position="320"/>
        <end position="346"/>
    </location>
</feature>
<keyword evidence="3" id="KW-0813">Transport</keyword>
<feature type="transmembrane region" description="Helical" evidence="12">
    <location>
        <begin position="278"/>
        <end position="300"/>
    </location>
</feature>
<feature type="transmembrane region" description="Helical" evidence="12">
    <location>
        <begin position="183"/>
        <end position="204"/>
    </location>
</feature>
<proteinExistence type="inferred from homology"/>
<evidence type="ECO:0000256" key="6">
    <source>
        <dbReference type="ARBA" id="ARBA00022847"/>
    </source>
</evidence>
<keyword evidence="6" id="KW-0769">Symport</keyword>
<evidence type="ECO:0000256" key="11">
    <source>
        <dbReference type="ARBA" id="ARBA00023201"/>
    </source>
</evidence>
<keyword evidence="5 12" id="KW-0812">Transmembrane</keyword>
<keyword evidence="8" id="KW-0915">Sodium</keyword>
<dbReference type="AlphaFoldDB" id="A0A160VD16"/>
<dbReference type="NCBIfam" id="TIGR00813">
    <property type="entry name" value="sss"/>
    <property type="match status" value="1"/>
</dbReference>
<dbReference type="InterPro" id="IPR050277">
    <property type="entry name" value="Sodium:Solute_Symporter"/>
</dbReference>
<dbReference type="PANTHER" id="PTHR48086">
    <property type="entry name" value="SODIUM/PROLINE SYMPORTER-RELATED"/>
    <property type="match status" value="1"/>
</dbReference>
<evidence type="ECO:0000256" key="1">
    <source>
        <dbReference type="ARBA" id="ARBA00004651"/>
    </source>
</evidence>
<comment type="subcellular location">
    <subcellularLocation>
        <location evidence="1">Cell membrane</location>
        <topology evidence="1">Multi-pass membrane protein</topology>
    </subcellularLocation>
</comment>
<dbReference type="EMBL" id="FAXC01000045">
    <property type="protein sequence ID" value="CUV08320.1"/>
    <property type="molecule type" value="Genomic_DNA"/>
</dbReference>
<name>A0A160VD16_9ZZZZ</name>
<gene>
    <name evidence="13" type="ORF">MGWOODY_Mmi2113</name>
</gene>
<dbReference type="Pfam" id="PF00474">
    <property type="entry name" value="SSF"/>
    <property type="match status" value="1"/>
</dbReference>
<evidence type="ECO:0000256" key="10">
    <source>
        <dbReference type="ARBA" id="ARBA00023136"/>
    </source>
</evidence>
<feature type="transmembrane region" description="Helical" evidence="12">
    <location>
        <begin position="45"/>
        <end position="65"/>
    </location>
</feature>
<feature type="transmembrane region" description="Helical" evidence="12">
    <location>
        <begin position="237"/>
        <end position="257"/>
    </location>
</feature>
<comment type="similarity">
    <text evidence="2">Belongs to the sodium:solute symporter (SSF) (TC 2.A.21) family.</text>
</comment>
<keyword evidence="4" id="KW-1003">Cell membrane</keyword>